<name>A0A7W9X3Z1_9BURK</name>
<evidence type="ECO:0000313" key="13">
    <source>
        <dbReference type="EMBL" id="MBB6136011.1"/>
    </source>
</evidence>
<dbReference type="InterPro" id="IPR003661">
    <property type="entry name" value="HisK_dim/P_dom"/>
</dbReference>
<dbReference type="SMART" id="SM00091">
    <property type="entry name" value="PAS"/>
    <property type="match status" value="3"/>
</dbReference>
<gene>
    <name evidence="13" type="ORF">HD842_004188</name>
</gene>
<dbReference type="InterPro" id="IPR036097">
    <property type="entry name" value="HisK_dim/P_sf"/>
</dbReference>
<dbReference type="Gene3D" id="3.30.450.40">
    <property type="match status" value="1"/>
</dbReference>
<dbReference type="PROSITE" id="PS50109">
    <property type="entry name" value="HIS_KIN"/>
    <property type="match status" value="1"/>
</dbReference>
<dbReference type="PROSITE" id="PS50113">
    <property type="entry name" value="PAC"/>
    <property type="match status" value="1"/>
</dbReference>
<comment type="catalytic activity">
    <reaction evidence="1">
        <text>ATP + protein L-histidine = ADP + protein N-phospho-L-histidine.</text>
        <dbReference type="EC" id="2.7.13.3"/>
    </reaction>
</comment>
<feature type="modified residue" description="4-aspartylphosphate" evidence="9">
    <location>
        <position position="907"/>
    </location>
</feature>
<dbReference type="Pfam" id="PF00512">
    <property type="entry name" value="HisKA"/>
    <property type="match status" value="1"/>
</dbReference>
<dbReference type="Gene3D" id="1.10.287.130">
    <property type="match status" value="1"/>
</dbReference>
<evidence type="ECO:0000256" key="9">
    <source>
        <dbReference type="PROSITE-ProRule" id="PRU00169"/>
    </source>
</evidence>
<keyword evidence="4 9" id="KW-0597">Phosphoprotein</keyword>
<dbReference type="GO" id="GO:0005886">
    <property type="term" value="C:plasma membrane"/>
    <property type="evidence" value="ECO:0007669"/>
    <property type="project" value="UniProtKB-SubCell"/>
</dbReference>
<dbReference type="PANTHER" id="PTHR43047:SF72">
    <property type="entry name" value="OSMOSENSING HISTIDINE PROTEIN KINASE SLN1"/>
    <property type="match status" value="1"/>
</dbReference>
<dbReference type="SMART" id="SM00387">
    <property type="entry name" value="HATPase_c"/>
    <property type="match status" value="1"/>
</dbReference>
<evidence type="ECO:0000256" key="2">
    <source>
        <dbReference type="ARBA" id="ARBA00004429"/>
    </source>
</evidence>
<dbReference type="GO" id="GO:0009927">
    <property type="term" value="F:histidine phosphotransfer kinase activity"/>
    <property type="evidence" value="ECO:0007669"/>
    <property type="project" value="TreeGrafter"/>
</dbReference>
<accession>A0A7W9X3Z1</accession>
<dbReference type="Pfam" id="PF02518">
    <property type="entry name" value="HATPase_c"/>
    <property type="match status" value="1"/>
</dbReference>
<dbReference type="GO" id="GO:0000155">
    <property type="term" value="F:phosphorelay sensor kinase activity"/>
    <property type="evidence" value="ECO:0007669"/>
    <property type="project" value="InterPro"/>
</dbReference>
<evidence type="ECO:0000259" key="12">
    <source>
        <dbReference type="PROSITE" id="PS50113"/>
    </source>
</evidence>
<dbReference type="InterPro" id="IPR011006">
    <property type="entry name" value="CheY-like_superfamily"/>
</dbReference>
<keyword evidence="5" id="KW-0808">Transferase</keyword>
<dbReference type="AlphaFoldDB" id="A0A7W9X3Z1"/>
<dbReference type="NCBIfam" id="TIGR00229">
    <property type="entry name" value="sensory_box"/>
    <property type="match status" value="3"/>
</dbReference>
<dbReference type="Gene3D" id="3.40.50.2300">
    <property type="match status" value="1"/>
</dbReference>
<dbReference type="SMART" id="SM00065">
    <property type="entry name" value="GAF"/>
    <property type="match status" value="1"/>
</dbReference>
<keyword evidence="7" id="KW-0902">Two-component regulatory system</keyword>
<dbReference type="InterPro" id="IPR004358">
    <property type="entry name" value="Sig_transdc_His_kin-like_C"/>
</dbReference>
<evidence type="ECO:0000259" key="10">
    <source>
        <dbReference type="PROSITE" id="PS50109"/>
    </source>
</evidence>
<dbReference type="Pfam" id="PF00072">
    <property type="entry name" value="Response_reg"/>
    <property type="match status" value="1"/>
</dbReference>
<keyword evidence="14" id="KW-1185">Reference proteome</keyword>
<dbReference type="SUPFAM" id="SSF47384">
    <property type="entry name" value="Homodimeric domain of signal transducing histidine kinase"/>
    <property type="match status" value="1"/>
</dbReference>
<dbReference type="InterPro" id="IPR013656">
    <property type="entry name" value="PAS_4"/>
</dbReference>
<comment type="subcellular location">
    <subcellularLocation>
        <location evidence="2">Cell inner membrane</location>
        <topology evidence="2">Multi-pass membrane protein</topology>
    </subcellularLocation>
</comment>
<feature type="domain" description="PAC" evidence="12">
    <location>
        <begin position="250"/>
        <end position="305"/>
    </location>
</feature>
<dbReference type="RefSeq" id="WP_183556912.1">
    <property type="nucleotide sequence ID" value="NZ_JACHBX010000005.1"/>
</dbReference>
<evidence type="ECO:0000259" key="11">
    <source>
        <dbReference type="PROSITE" id="PS50110"/>
    </source>
</evidence>
<dbReference type="InterPro" id="IPR003018">
    <property type="entry name" value="GAF"/>
</dbReference>
<organism evidence="13 14">
    <name type="scientific">Massilia aurea</name>
    <dbReference type="NCBI Taxonomy" id="373040"/>
    <lineage>
        <taxon>Bacteria</taxon>
        <taxon>Pseudomonadati</taxon>
        <taxon>Pseudomonadota</taxon>
        <taxon>Betaproteobacteria</taxon>
        <taxon>Burkholderiales</taxon>
        <taxon>Oxalobacteraceae</taxon>
        <taxon>Telluria group</taxon>
        <taxon>Massilia</taxon>
    </lineage>
</organism>
<dbReference type="InterPro" id="IPR029016">
    <property type="entry name" value="GAF-like_dom_sf"/>
</dbReference>
<evidence type="ECO:0000256" key="7">
    <source>
        <dbReference type="ARBA" id="ARBA00023012"/>
    </source>
</evidence>
<reference evidence="13 14" key="1">
    <citation type="submission" date="2020-08" db="EMBL/GenBank/DDBJ databases">
        <title>The Agave Microbiome: Exploring the role of microbial communities in plant adaptations to desert environments.</title>
        <authorList>
            <person name="Partida-Martinez L.P."/>
        </authorList>
    </citation>
    <scope>NUCLEOTIDE SEQUENCE [LARGE SCALE GENOMIC DNA]</scope>
    <source>
        <strain evidence="13 14">AT3.2</strain>
    </source>
</reference>
<evidence type="ECO:0000256" key="5">
    <source>
        <dbReference type="ARBA" id="ARBA00022679"/>
    </source>
</evidence>
<feature type="domain" description="Histidine kinase" evidence="10">
    <location>
        <begin position="616"/>
        <end position="834"/>
    </location>
</feature>
<feature type="domain" description="Response regulatory" evidence="11">
    <location>
        <begin position="858"/>
        <end position="974"/>
    </location>
</feature>
<dbReference type="InterPro" id="IPR035965">
    <property type="entry name" value="PAS-like_dom_sf"/>
</dbReference>
<dbReference type="Gene3D" id="3.30.565.10">
    <property type="entry name" value="Histidine kinase-like ATPase, C-terminal domain"/>
    <property type="match status" value="1"/>
</dbReference>
<dbReference type="PROSITE" id="PS50110">
    <property type="entry name" value="RESPONSE_REGULATORY"/>
    <property type="match status" value="1"/>
</dbReference>
<dbReference type="Pfam" id="PF08448">
    <property type="entry name" value="PAS_4"/>
    <property type="match status" value="3"/>
</dbReference>
<dbReference type="SUPFAM" id="SSF55874">
    <property type="entry name" value="ATPase domain of HSP90 chaperone/DNA topoisomerase II/histidine kinase"/>
    <property type="match status" value="1"/>
</dbReference>
<dbReference type="FunFam" id="1.10.287.130:FF:000001">
    <property type="entry name" value="Two-component sensor histidine kinase"/>
    <property type="match status" value="1"/>
</dbReference>
<dbReference type="EC" id="2.7.13.3" evidence="3"/>
<dbReference type="EMBL" id="JACHBX010000005">
    <property type="protein sequence ID" value="MBB6136011.1"/>
    <property type="molecule type" value="Genomic_DNA"/>
</dbReference>
<sequence length="982" mass="107456">MFTQPDYAALFAASPYPYLLINRDFTIIGANPAYLESTGRTAQQIVGQHIFEAFPTDPNDPASTNVDEVRRSIEQAFATKQPHTSALLRYAVPRETPGGHVFGERYWSAIHTPVFDAAGEVAFVAQNAIDVTDLYRFDAATGAYHLRHGAHAVPDMPQMTRPQMHEAMTRILSLERSQLQTMFNQAPSFIAVLTGPDHVFEMANEAYYQLVGRRELIGKPLLDALPELAAQGVRRVFDGVFAGGKPVVLRDSLISLQRRPDGALEQRYVDLLCQPIFGHDGQVTGIFAQGSDVTEAYHAAQALFEKVQQLEEVRENQTFQLTLADRIRQLADPDDVTEAACELLGRALQVSRVLYAQIDDAAGTVAIVRDWTAQGVASLAGKAMVMDDFGPPMIAALRAGQTVVNHDVARDSRTAGNTGIYAQIGVGADLLVPYIKAGKMRVVLTVQNASPRRWREAEIRMAQETAERTWSAVEAARAHAALRRERDQSQSIFDSMGEGFAVLDKDWNILRMNAEGLRLTQRRAEDVIGHNHWEVWPELRATPADAVFRRVMSTGAPGILELAHRMPDGRQAWIETRTHRSLDGGIAFFFRDVTERREAQEQLTAADRRKDEFLAMLAHELRNPLAPIGAAADLLQRARLDEAQVRKTSQVIGRQVRHMTSLVDDLLDVSRVTRGLVALHTERLDIRHIVNDAIEQVTPLIHARRHHLALELPPQAPLVEGDHKRLVQVLANLLSNAAKYTPEGGHITLGTEVRATHVLLRVADNGIGMAPELVARAFELFSQAERSSDRSLGGLGLGLALVKSLVGLHHGTVACESAGQGKGSTFTVCLPRLDSEVAAAGALAAGPVSAPAPSDHLRIMVVDDNVDAATMLALLLESNGHEVRVEHAALPALAAAEHAAPHVYLLDIGLPDLDGIELARRLRARASAQRAVLVAITGYGQEQDRARTAAAGFNHHLVKPVDMQKLYAILGEVCSARVRDSA</sequence>
<dbReference type="SUPFAM" id="SSF55781">
    <property type="entry name" value="GAF domain-like"/>
    <property type="match status" value="1"/>
</dbReference>
<dbReference type="FunFam" id="3.30.565.10:FF:000006">
    <property type="entry name" value="Sensor histidine kinase WalK"/>
    <property type="match status" value="1"/>
</dbReference>
<dbReference type="InterPro" id="IPR000700">
    <property type="entry name" value="PAS-assoc_C"/>
</dbReference>
<dbReference type="SMART" id="SM00448">
    <property type="entry name" value="REC"/>
    <property type="match status" value="1"/>
</dbReference>
<comment type="caution">
    <text evidence="13">The sequence shown here is derived from an EMBL/GenBank/DDBJ whole genome shotgun (WGS) entry which is preliminary data.</text>
</comment>
<evidence type="ECO:0000256" key="8">
    <source>
        <dbReference type="ARBA" id="ARBA00023136"/>
    </source>
</evidence>
<evidence type="ECO:0000256" key="3">
    <source>
        <dbReference type="ARBA" id="ARBA00012438"/>
    </source>
</evidence>
<dbReference type="InterPro" id="IPR005467">
    <property type="entry name" value="His_kinase_dom"/>
</dbReference>
<evidence type="ECO:0000256" key="6">
    <source>
        <dbReference type="ARBA" id="ARBA00022777"/>
    </source>
</evidence>
<dbReference type="CDD" id="cd00130">
    <property type="entry name" value="PAS"/>
    <property type="match status" value="2"/>
</dbReference>
<evidence type="ECO:0000313" key="14">
    <source>
        <dbReference type="Proteomes" id="UP000540787"/>
    </source>
</evidence>
<dbReference type="InterPro" id="IPR001789">
    <property type="entry name" value="Sig_transdc_resp-reg_receiver"/>
</dbReference>
<dbReference type="InterPro" id="IPR036890">
    <property type="entry name" value="HATPase_C_sf"/>
</dbReference>
<dbReference type="SUPFAM" id="SSF55785">
    <property type="entry name" value="PYP-like sensor domain (PAS domain)"/>
    <property type="match status" value="3"/>
</dbReference>
<keyword evidence="8" id="KW-0472">Membrane</keyword>
<protein>
    <recommendedName>
        <fullName evidence="3">histidine kinase</fullName>
        <ecNumber evidence="3">2.7.13.3</ecNumber>
    </recommendedName>
</protein>
<proteinExistence type="predicted"/>
<dbReference type="SMART" id="SM00388">
    <property type="entry name" value="HisKA"/>
    <property type="match status" value="1"/>
</dbReference>
<dbReference type="Proteomes" id="UP000540787">
    <property type="component" value="Unassembled WGS sequence"/>
</dbReference>
<evidence type="ECO:0000256" key="4">
    <source>
        <dbReference type="ARBA" id="ARBA00022553"/>
    </source>
</evidence>
<dbReference type="SUPFAM" id="SSF52172">
    <property type="entry name" value="CheY-like"/>
    <property type="match status" value="1"/>
</dbReference>
<dbReference type="PRINTS" id="PR00344">
    <property type="entry name" value="BCTRLSENSOR"/>
</dbReference>
<dbReference type="InterPro" id="IPR000014">
    <property type="entry name" value="PAS"/>
</dbReference>
<dbReference type="Gene3D" id="3.30.450.20">
    <property type="entry name" value="PAS domain"/>
    <property type="match status" value="3"/>
</dbReference>
<dbReference type="CDD" id="cd00082">
    <property type="entry name" value="HisKA"/>
    <property type="match status" value="1"/>
</dbReference>
<dbReference type="CDD" id="cd00075">
    <property type="entry name" value="HATPase"/>
    <property type="match status" value="1"/>
</dbReference>
<dbReference type="PANTHER" id="PTHR43047">
    <property type="entry name" value="TWO-COMPONENT HISTIDINE PROTEIN KINASE"/>
    <property type="match status" value="1"/>
</dbReference>
<evidence type="ECO:0000256" key="1">
    <source>
        <dbReference type="ARBA" id="ARBA00000085"/>
    </source>
</evidence>
<dbReference type="InterPro" id="IPR003594">
    <property type="entry name" value="HATPase_dom"/>
</dbReference>
<keyword evidence="6" id="KW-0418">Kinase</keyword>
<dbReference type="Pfam" id="PF13185">
    <property type="entry name" value="GAF_2"/>
    <property type="match status" value="1"/>
</dbReference>